<dbReference type="InterPro" id="IPR046947">
    <property type="entry name" value="LytR-like"/>
</dbReference>
<evidence type="ECO:0000259" key="5">
    <source>
        <dbReference type="PROSITE" id="PS50930"/>
    </source>
</evidence>
<evidence type="ECO:0000256" key="3">
    <source>
        <dbReference type="PROSITE-ProRule" id="PRU00169"/>
    </source>
</evidence>
<comment type="function">
    <text evidence="2">May play the central regulatory role in sporulation. It may be an element of the effector pathway responsible for the activation of sporulation genes in response to nutritional stress. Spo0A may act in concert with spo0H (a sigma factor) to control the expression of some genes that are critical to the sporulation process.</text>
</comment>
<feature type="domain" description="Response regulatory" evidence="4">
    <location>
        <begin position="3"/>
        <end position="122"/>
    </location>
</feature>
<dbReference type="Pfam" id="PF04397">
    <property type="entry name" value="LytTR"/>
    <property type="match status" value="1"/>
</dbReference>
<protein>
    <recommendedName>
        <fullName evidence="1">Stage 0 sporulation protein A homolog</fullName>
    </recommendedName>
</protein>
<dbReference type="RefSeq" id="WP_106059042.1">
    <property type="nucleotide sequence ID" value="NZ_PVXQ01000007.1"/>
</dbReference>
<organism evidence="6 7">
    <name type="scientific">Clostridium vincentii</name>
    <dbReference type="NCBI Taxonomy" id="52704"/>
    <lineage>
        <taxon>Bacteria</taxon>
        <taxon>Bacillati</taxon>
        <taxon>Bacillota</taxon>
        <taxon>Clostridia</taxon>
        <taxon>Eubacteriales</taxon>
        <taxon>Clostridiaceae</taxon>
        <taxon>Clostridium</taxon>
    </lineage>
</organism>
<evidence type="ECO:0000256" key="1">
    <source>
        <dbReference type="ARBA" id="ARBA00018672"/>
    </source>
</evidence>
<dbReference type="PANTHER" id="PTHR37299:SF1">
    <property type="entry name" value="STAGE 0 SPORULATION PROTEIN A HOMOLOG"/>
    <property type="match status" value="1"/>
</dbReference>
<dbReference type="SUPFAM" id="SSF52172">
    <property type="entry name" value="CheY-like"/>
    <property type="match status" value="1"/>
</dbReference>
<gene>
    <name evidence="6" type="primary">ypdB_1</name>
    <name evidence="6" type="ORF">CLVI_10210</name>
</gene>
<evidence type="ECO:0000313" key="7">
    <source>
        <dbReference type="Proteomes" id="UP000239471"/>
    </source>
</evidence>
<dbReference type="InterPro" id="IPR011006">
    <property type="entry name" value="CheY-like_superfamily"/>
</dbReference>
<feature type="modified residue" description="4-aspartylphosphate" evidence="3">
    <location>
        <position position="59"/>
    </location>
</feature>
<accession>A0A2T0BI46</accession>
<name>A0A2T0BI46_9CLOT</name>
<dbReference type="SMART" id="SM00850">
    <property type="entry name" value="LytTR"/>
    <property type="match status" value="1"/>
</dbReference>
<dbReference type="GO" id="GO:0000156">
    <property type="term" value="F:phosphorelay response regulator activity"/>
    <property type="evidence" value="ECO:0007669"/>
    <property type="project" value="InterPro"/>
</dbReference>
<dbReference type="Proteomes" id="UP000239471">
    <property type="component" value="Unassembled WGS sequence"/>
</dbReference>
<sequence>MIKIGICDDMIITTQEIESYILEVSNYYPQKIEIEIFYSGEKFCDRLKEGCYFDIIFMDIEMGKINGIDAIKKLREKNQETLIIYISSKQNYFMDLFEVQPFQFILKPINQEEFNRKFELAYEKICKQSHCFEFKMGTSIVRIPIKDIICFESCQRAIFMMTKDNSYKFYMKLSEIKKELEEHNFLLLHQSYLVNFEYIKEMHYSHAVLLNNQVINISEKRRKDIRKEYIIMIRRIKINV</sequence>
<proteinExistence type="predicted"/>
<dbReference type="PROSITE" id="PS50930">
    <property type="entry name" value="HTH_LYTTR"/>
    <property type="match status" value="1"/>
</dbReference>
<dbReference type="SMART" id="SM00448">
    <property type="entry name" value="REC"/>
    <property type="match status" value="1"/>
</dbReference>
<evidence type="ECO:0000256" key="2">
    <source>
        <dbReference type="ARBA" id="ARBA00024867"/>
    </source>
</evidence>
<dbReference type="PROSITE" id="PS50110">
    <property type="entry name" value="RESPONSE_REGULATORY"/>
    <property type="match status" value="1"/>
</dbReference>
<dbReference type="InterPro" id="IPR007492">
    <property type="entry name" value="LytTR_DNA-bd_dom"/>
</dbReference>
<evidence type="ECO:0000259" key="4">
    <source>
        <dbReference type="PROSITE" id="PS50110"/>
    </source>
</evidence>
<reference evidence="6 7" key="1">
    <citation type="submission" date="2018-03" db="EMBL/GenBank/DDBJ databases">
        <title>Genome sequence of Clostridium vincentii DSM 10228.</title>
        <authorList>
            <person name="Poehlein A."/>
            <person name="Daniel R."/>
        </authorList>
    </citation>
    <scope>NUCLEOTIDE SEQUENCE [LARGE SCALE GENOMIC DNA]</scope>
    <source>
        <strain evidence="6 7">DSM 10228</strain>
    </source>
</reference>
<dbReference type="GO" id="GO:0003677">
    <property type="term" value="F:DNA binding"/>
    <property type="evidence" value="ECO:0007669"/>
    <property type="project" value="InterPro"/>
</dbReference>
<dbReference type="Gene3D" id="3.40.50.2300">
    <property type="match status" value="1"/>
</dbReference>
<evidence type="ECO:0000313" key="6">
    <source>
        <dbReference type="EMBL" id="PRR83472.1"/>
    </source>
</evidence>
<dbReference type="Pfam" id="PF00072">
    <property type="entry name" value="Response_reg"/>
    <property type="match status" value="1"/>
</dbReference>
<dbReference type="Gene3D" id="2.40.50.1020">
    <property type="entry name" value="LytTr DNA-binding domain"/>
    <property type="match status" value="1"/>
</dbReference>
<dbReference type="OrthoDB" id="9802383at2"/>
<dbReference type="PANTHER" id="PTHR37299">
    <property type="entry name" value="TRANSCRIPTIONAL REGULATOR-RELATED"/>
    <property type="match status" value="1"/>
</dbReference>
<keyword evidence="3" id="KW-0597">Phosphoprotein</keyword>
<comment type="caution">
    <text evidence="6">The sequence shown here is derived from an EMBL/GenBank/DDBJ whole genome shotgun (WGS) entry which is preliminary data.</text>
</comment>
<dbReference type="EMBL" id="PVXQ01000007">
    <property type="protein sequence ID" value="PRR83472.1"/>
    <property type="molecule type" value="Genomic_DNA"/>
</dbReference>
<keyword evidence="7" id="KW-1185">Reference proteome</keyword>
<dbReference type="InterPro" id="IPR001789">
    <property type="entry name" value="Sig_transdc_resp-reg_receiver"/>
</dbReference>
<dbReference type="AlphaFoldDB" id="A0A2T0BI46"/>
<feature type="domain" description="HTH LytTR-type" evidence="5">
    <location>
        <begin position="132"/>
        <end position="231"/>
    </location>
</feature>